<dbReference type="InterPro" id="IPR001128">
    <property type="entry name" value="Cyt_P450"/>
</dbReference>
<keyword evidence="10 11" id="KW-0472">Membrane</keyword>
<evidence type="ECO:0000256" key="3">
    <source>
        <dbReference type="ARBA" id="ARBA00022617"/>
    </source>
</evidence>
<evidence type="ECO:0000313" key="13">
    <source>
        <dbReference type="Proteomes" id="UP000237105"/>
    </source>
</evidence>
<dbReference type="PANTHER" id="PTHR47955">
    <property type="entry name" value="CYTOCHROME P450 FAMILY 71 PROTEIN"/>
    <property type="match status" value="1"/>
</dbReference>
<keyword evidence="3" id="KW-0349">Heme</keyword>
<dbReference type="InterPro" id="IPR036396">
    <property type="entry name" value="Cyt_P450_sf"/>
</dbReference>
<evidence type="ECO:0000256" key="10">
    <source>
        <dbReference type="ARBA" id="ARBA00023136"/>
    </source>
</evidence>
<evidence type="ECO:0000256" key="6">
    <source>
        <dbReference type="ARBA" id="ARBA00022989"/>
    </source>
</evidence>
<dbReference type="Pfam" id="PF00067">
    <property type="entry name" value="p450"/>
    <property type="match status" value="1"/>
</dbReference>
<evidence type="ECO:0000256" key="2">
    <source>
        <dbReference type="ARBA" id="ARBA00010617"/>
    </source>
</evidence>
<keyword evidence="13" id="KW-1185">Reference proteome</keyword>
<name>A0A2P5ABX7_PARAD</name>
<dbReference type="GO" id="GO:0016020">
    <property type="term" value="C:membrane"/>
    <property type="evidence" value="ECO:0007669"/>
    <property type="project" value="UniProtKB-SubCell"/>
</dbReference>
<reference evidence="13" key="1">
    <citation type="submission" date="2016-06" db="EMBL/GenBank/DDBJ databases">
        <title>Parallel loss of symbiosis genes in relatives of nitrogen-fixing non-legume Parasponia.</title>
        <authorList>
            <person name="Van Velzen R."/>
            <person name="Holmer R."/>
            <person name="Bu F."/>
            <person name="Rutten L."/>
            <person name="Van Zeijl A."/>
            <person name="Liu W."/>
            <person name="Santuari L."/>
            <person name="Cao Q."/>
            <person name="Sharma T."/>
            <person name="Shen D."/>
            <person name="Roswanjaya Y."/>
            <person name="Wardhani T."/>
            <person name="Kalhor M.S."/>
            <person name="Jansen J."/>
            <person name="Van den Hoogen J."/>
            <person name="Gungor B."/>
            <person name="Hartog M."/>
            <person name="Hontelez J."/>
            <person name="Verver J."/>
            <person name="Yang W.-C."/>
            <person name="Schijlen E."/>
            <person name="Repin R."/>
            <person name="Schilthuizen M."/>
            <person name="Schranz E."/>
            <person name="Heidstra R."/>
            <person name="Miyata K."/>
            <person name="Fedorova E."/>
            <person name="Kohlen W."/>
            <person name="Bisseling T."/>
            <person name="Smit S."/>
            <person name="Geurts R."/>
        </authorList>
    </citation>
    <scope>NUCLEOTIDE SEQUENCE [LARGE SCALE GENOMIC DNA]</scope>
    <source>
        <strain evidence="13">cv. WU1-14</strain>
    </source>
</reference>
<comment type="caution">
    <text evidence="12">The sequence shown here is derived from an EMBL/GenBank/DDBJ whole genome shotgun (WGS) entry which is preliminary data.</text>
</comment>
<dbReference type="SUPFAM" id="SSF48264">
    <property type="entry name" value="Cytochrome P450"/>
    <property type="match status" value="1"/>
</dbReference>
<evidence type="ECO:0000313" key="12">
    <source>
        <dbReference type="EMBL" id="PON34021.1"/>
    </source>
</evidence>
<organism evidence="12 13">
    <name type="scientific">Parasponia andersonii</name>
    <name type="common">Sponia andersonii</name>
    <dbReference type="NCBI Taxonomy" id="3476"/>
    <lineage>
        <taxon>Eukaryota</taxon>
        <taxon>Viridiplantae</taxon>
        <taxon>Streptophyta</taxon>
        <taxon>Embryophyta</taxon>
        <taxon>Tracheophyta</taxon>
        <taxon>Spermatophyta</taxon>
        <taxon>Magnoliopsida</taxon>
        <taxon>eudicotyledons</taxon>
        <taxon>Gunneridae</taxon>
        <taxon>Pentapetalae</taxon>
        <taxon>rosids</taxon>
        <taxon>fabids</taxon>
        <taxon>Rosales</taxon>
        <taxon>Cannabaceae</taxon>
        <taxon>Parasponia</taxon>
    </lineage>
</organism>
<dbReference type="InterPro" id="IPR002401">
    <property type="entry name" value="Cyt_P450_E_grp-I"/>
</dbReference>
<proteinExistence type="inferred from homology"/>
<keyword evidence="4 11" id="KW-0812">Transmembrane</keyword>
<evidence type="ECO:0000256" key="4">
    <source>
        <dbReference type="ARBA" id="ARBA00022692"/>
    </source>
</evidence>
<evidence type="ECO:0000256" key="7">
    <source>
        <dbReference type="ARBA" id="ARBA00023002"/>
    </source>
</evidence>
<keyword evidence="9" id="KW-0503">Monooxygenase</keyword>
<dbReference type="GO" id="GO:0020037">
    <property type="term" value="F:heme binding"/>
    <property type="evidence" value="ECO:0007669"/>
    <property type="project" value="InterPro"/>
</dbReference>
<feature type="transmembrane region" description="Helical" evidence="11">
    <location>
        <begin position="6"/>
        <end position="24"/>
    </location>
</feature>
<accession>A0A2P5ABX7</accession>
<dbReference type="Gene3D" id="1.10.630.10">
    <property type="entry name" value="Cytochrome P450"/>
    <property type="match status" value="1"/>
</dbReference>
<evidence type="ECO:0000256" key="8">
    <source>
        <dbReference type="ARBA" id="ARBA00023004"/>
    </source>
</evidence>
<dbReference type="STRING" id="3476.A0A2P5ABX7"/>
<dbReference type="PRINTS" id="PR00463">
    <property type="entry name" value="EP450I"/>
</dbReference>
<dbReference type="GO" id="GO:0004497">
    <property type="term" value="F:monooxygenase activity"/>
    <property type="evidence" value="ECO:0007669"/>
    <property type="project" value="UniProtKB-KW"/>
</dbReference>
<keyword evidence="6 11" id="KW-1133">Transmembrane helix</keyword>
<comment type="subcellular location">
    <subcellularLocation>
        <location evidence="1">Membrane</location>
    </subcellularLocation>
</comment>
<dbReference type="GO" id="GO:0005506">
    <property type="term" value="F:iron ion binding"/>
    <property type="evidence" value="ECO:0007669"/>
    <property type="project" value="InterPro"/>
</dbReference>
<evidence type="ECO:0000256" key="1">
    <source>
        <dbReference type="ARBA" id="ARBA00004370"/>
    </source>
</evidence>
<keyword evidence="7" id="KW-0560">Oxidoreductase</keyword>
<evidence type="ECO:0000256" key="5">
    <source>
        <dbReference type="ARBA" id="ARBA00022723"/>
    </source>
</evidence>
<dbReference type="EMBL" id="JXTB01000685">
    <property type="protein sequence ID" value="PON34021.1"/>
    <property type="molecule type" value="Genomic_DNA"/>
</dbReference>
<sequence>MEPEYSSSLTIYLSLFSLLIWLYFKFIWSASNITNLPPGPRKLPIIGNLHNLLSGSLPHHTLRNLSKKYGPLMHLQLGEGSTVVVSSPIMAQEVLKTNDVAVCGRPELLATKILAYNGTDVAFTQYGDYWRQMRKICVLELLSPKRVRSFASIREEKVSKLIESLRSSAGSVVNLTEKIYSLTSMVTARAAFGSESEDQLDAFLSLTEEAIRLAGGFELVDLYPSSKLVKLLSRTSAKLERIHKEKDVIQENIIQRHREKLAHPGGENVEAEDKDLIDVLLQLQQSGTLDIPISNDNIKALIAVRPLNFRYSSLDHMEINLCNCHITLLVC</sequence>
<dbReference type="OrthoDB" id="1194232at2759"/>
<keyword evidence="8" id="KW-0408">Iron</keyword>
<dbReference type="AlphaFoldDB" id="A0A2P5ABX7"/>
<keyword evidence="5" id="KW-0479">Metal-binding</keyword>
<evidence type="ECO:0000256" key="9">
    <source>
        <dbReference type="ARBA" id="ARBA00023033"/>
    </source>
</evidence>
<dbReference type="PANTHER" id="PTHR47955:SF9">
    <property type="entry name" value="PREMNASPIRODIENE OXYGENASE-LIKE"/>
    <property type="match status" value="1"/>
</dbReference>
<comment type="similarity">
    <text evidence="2">Belongs to the cytochrome P450 family.</text>
</comment>
<evidence type="ECO:0000256" key="11">
    <source>
        <dbReference type="SAM" id="Phobius"/>
    </source>
</evidence>
<gene>
    <name evidence="12" type="ORF">PanWU01x14_347990</name>
</gene>
<protein>
    <submittedName>
        <fullName evidence="12">Cytochrome P450, E-class, group I</fullName>
    </submittedName>
</protein>
<dbReference type="GO" id="GO:0016705">
    <property type="term" value="F:oxidoreductase activity, acting on paired donors, with incorporation or reduction of molecular oxygen"/>
    <property type="evidence" value="ECO:0007669"/>
    <property type="project" value="InterPro"/>
</dbReference>
<dbReference type="Proteomes" id="UP000237105">
    <property type="component" value="Unassembled WGS sequence"/>
</dbReference>